<organism evidence="7 8">
    <name type="scientific">Salipiger mucosus DSM 16094</name>
    <dbReference type="NCBI Taxonomy" id="1123237"/>
    <lineage>
        <taxon>Bacteria</taxon>
        <taxon>Pseudomonadati</taxon>
        <taxon>Pseudomonadota</taxon>
        <taxon>Alphaproteobacteria</taxon>
        <taxon>Rhodobacterales</taxon>
        <taxon>Roseobacteraceae</taxon>
        <taxon>Salipiger</taxon>
    </lineage>
</organism>
<dbReference type="PANTHER" id="PTHR38340">
    <property type="entry name" value="S-LAYER PROTEIN"/>
    <property type="match status" value="1"/>
</dbReference>
<dbReference type="InterPro" id="IPR008969">
    <property type="entry name" value="CarboxyPept-like_regulatory"/>
</dbReference>
<keyword evidence="7" id="KW-0378">Hydrolase</keyword>
<dbReference type="InterPro" id="IPR018511">
    <property type="entry name" value="Hemolysin-typ_Ca-bd_CS"/>
</dbReference>
<evidence type="ECO:0000256" key="3">
    <source>
        <dbReference type="ARBA" id="ARBA00022525"/>
    </source>
</evidence>
<dbReference type="PANTHER" id="PTHR38340:SF1">
    <property type="entry name" value="S-LAYER PROTEIN"/>
    <property type="match status" value="1"/>
</dbReference>
<dbReference type="SUPFAM" id="SSF55797">
    <property type="entry name" value="PR-1-like"/>
    <property type="match status" value="1"/>
</dbReference>
<dbReference type="EMBL" id="APVH01000022">
    <property type="protein sequence ID" value="EPX82423.1"/>
    <property type="molecule type" value="Genomic_DNA"/>
</dbReference>
<comment type="cofactor">
    <cofactor evidence="1">
        <name>Ca(2+)</name>
        <dbReference type="ChEBI" id="CHEBI:29108"/>
    </cofactor>
</comment>
<name>S9QRY3_9RHOB</name>
<sequence length="552" mass="57934">MPRMPSADEQLMLEMLNRARADPTGEYVHLVTNANAPIQNALDFFGTDLSLLQTQLDGYSSQAPLAWDGLLADSARTHNQLMIDFDTQSHNLPDEPGLLDRIANAGYGSIRSVSENLYTFGQNILHAHAGFFIDWGETPTGIQDPAGHRENIMNAVFTEVGISVIRESDAETDVGPFVITQHLGTTWEYAPQLLGVVIDDADGDAFYDVGEGMGGVTVTATGTAGTFTTTTWAAGGYQMELPAGQYTVVFSGGGLDGQVTETVTIRGANVKLDAEADEATPGPTPGADTLTGTAGNDMIEGMGGNDVLMGGAGNDTLMGGSGNDTLRPGSGSDMLDGGSGNDLADYSAAAGRVLVDLLADVSDAGYARFYDVGAAQGDQYENISNVLSGDYSDQLRGDNDDNRLDGGLGWDRVYGRQGDDTLMGELGGDALYGNAGADVMSGGDQAGVRDRFIYFNMSETGVGAGNRDIITDFVAGEDRIEISRFDADTTQGFKQSFDFIGSDAFSGTAGELRYGQTSNATIVMGDVDGDGAADFEIQLTGVMDLGASDFLI</sequence>
<dbReference type="AlphaFoldDB" id="S9QRY3"/>
<keyword evidence="3" id="KW-0964">Secreted</keyword>
<evidence type="ECO:0000259" key="5">
    <source>
        <dbReference type="Pfam" id="PF00188"/>
    </source>
</evidence>
<evidence type="ECO:0000256" key="4">
    <source>
        <dbReference type="ARBA" id="ARBA00022737"/>
    </source>
</evidence>
<dbReference type="CDD" id="cd05379">
    <property type="entry name" value="CAP_bacterial"/>
    <property type="match status" value="1"/>
</dbReference>
<evidence type="ECO:0000256" key="2">
    <source>
        <dbReference type="ARBA" id="ARBA00004613"/>
    </source>
</evidence>
<dbReference type="SUPFAM" id="SSF51120">
    <property type="entry name" value="beta-Roll"/>
    <property type="match status" value="2"/>
</dbReference>
<evidence type="ECO:0000256" key="1">
    <source>
        <dbReference type="ARBA" id="ARBA00001913"/>
    </source>
</evidence>
<comment type="caution">
    <text evidence="7">The sequence shown here is derived from an EMBL/GenBank/DDBJ whole genome shotgun (WGS) entry which is preliminary data.</text>
</comment>
<dbReference type="GO" id="GO:0005615">
    <property type="term" value="C:extracellular space"/>
    <property type="evidence" value="ECO:0007669"/>
    <property type="project" value="InterPro"/>
</dbReference>
<evidence type="ECO:0000313" key="8">
    <source>
        <dbReference type="Proteomes" id="UP000015347"/>
    </source>
</evidence>
<dbReference type="Gene3D" id="3.40.33.10">
    <property type="entry name" value="CAP"/>
    <property type="match status" value="1"/>
</dbReference>
<dbReference type="eggNOG" id="COG2340">
    <property type="taxonomic scope" value="Bacteria"/>
</dbReference>
<feature type="domain" description="SCP" evidence="5">
    <location>
        <begin position="61"/>
        <end position="172"/>
    </location>
</feature>
<dbReference type="Pfam" id="PF13620">
    <property type="entry name" value="CarboxypepD_reg"/>
    <property type="match status" value="1"/>
</dbReference>
<evidence type="ECO:0000313" key="7">
    <source>
        <dbReference type="EMBL" id="EPX82423.1"/>
    </source>
</evidence>
<dbReference type="EC" id="3.4.24.40" evidence="7"/>
<feature type="domain" description="Peptidase M10 serralysin C-terminal" evidence="6">
    <location>
        <begin position="327"/>
        <end position="551"/>
    </location>
</feature>
<gene>
    <name evidence="7" type="ORF">Salmuc_03228</name>
</gene>
<dbReference type="SUPFAM" id="SSF49464">
    <property type="entry name" value="Carboxypeptidase regulatory domain-like"/>
    <property type="match status" value="1"/>
</dbReference>
<proteinExistence type="predicted"/>
<dbReference type="Proteomes" id="UP000015347">
    <property type="component" value="Unassembled WGS sequence"/>
</dbReference>
<keyword evidence="4" id="KW-0677">Repeat</keyword>
<dbReference type="OrthoDB" id="419320at2"/>
<dbReference type="InterPro" id="IPR011049">
    <property type="entry name" value="Serralysin-like_metalloprot_C"/>
</dbReference>
<dbReference type="STRING" id="1123237.Salmuc_03228"/>
<dbReference type="Gene3D" id="2.150.10.10">
    <property type="entry name" value="Serralysin-like metalloprotease, C-terminal"/>
    <property type="match status" value="3"/>
</dbReference>
<dbReference type="InterPro" id="IPR013858">
    <property type="entry name" value="Peptidase_M10B_C"/>
</dbReference>
<dbReference type="GO" id="GO:0016787">
    <property type="term" value="F:hydrolase activity"/>
    <property type="evidence" value="ECO:0007669"/>
    <property type="project" value="UniProtKB-KW"/>
</dbReference>
<dbReference type="PROSITE" id="PS00330">
    <property type="entry name" value="HEMOLYSIN_CALCIUM"/>
    <property type="match status" value="2"/>
</dbReference>
<keyword evidence="8" id="KW-1185">Reference proteome</keyword>
<accession>S9QRY3</accession>
<dbReference type="PRINTS" id="PR00313">
    <property type="entry name" value="CABNDNGRPT"/>
</dbReference>
<dbReference type="InterPro" id="IPR035940">
    <property type="entry name" value="CAP_sf"/>
</dbReference>
<dbReference type="GO" id="GO:0005509">
    <property type="term" value="F:calcium ion binding"/>
    <property type="evidence" value="ECO:0007669"/>
    <property type="project" value="InterPro"/>
</dbReference>
<dbReference type="RefSeq" id="WP_020042866.1">
    <property type="nucleotide sequence ID" value="NZ_KE557275.1"/>
</dbReference>
<reference evidence="8" key="1">
    <citation type="journal article" date="2014" name="Stand. Genomic Sci.">
        <title>Genome sequence of the exopolysaccharide-producing Salipiger mucosus type strain (DSM 16094(T)), a moderately halophilic member of the Roseobacter clade.</title>
        <authorList>
            <person name="Riedel T."/>
            <person name="Spring S."/>
            <person name="Fiebig A."/>
            <person name="Petersen J."/>
            <person name="Kyrpides N.C."/>
            <person name="Goker M."/>
            <person name="Klenk H.P."/>
        </authorList>
    </citation>
    <scope>NUCLEOTIDE SEQUENCE [LARGE SCALE GENOMIC DNA]</scope>
    <source>
        <strain evidence="8">DSM 16094</strain>
    </source>
</reference>
<dbReference type="Pfam" id="PF08548">
    <property type="entry name" value="Peptidase_M10_C"/>
    <property type="match status" value="1"/>
</dbReference>
<dbReference type="HOGENOM" id="CLU_472294_0_0_5"/>
<dbReference type="Pfam" id="PF00188">
    <property type="entry name" value="CAP"/>
    <property type="match status" value="1"/>
</dbReference>
<protein>
    <submittedName>
        <fullName evidence="7">Serralysin</fullName>
        <ecNumber evidence="7">3.4.24.40</ecNumber>
    </submittedName>
</protein>
<dbReference type="eggNOG" id="COG2931">
    <property type="taxonomic scope" value="Bacteria"/>
</dbReference>
<dbReference type="Pfam" id="PF00353">
    <property type="entry name" value="HemolysinCabind"/>
    <property type="match status" value="2"/>
</dbReference>
<dbReference type="InterPro" id="IPR014044">
    <property type="entry name" value="CAP_dom"/>
</dbReference>
<dbReference type="InterPro" id="IPR001343">
    <property type="entry name" value="Hemolysn_Ca-bd"/>
</dbReference>
<evidence type="ECO:0000259" key="6">
    <source>
        <dbReference type="Pfam" id="PF08548"/>
    </source>
</evidence>
<dbReference type="InterPro" id="IPR050557">
    <property type="entry name" value="RTX_toxin/Mannuronan_C5-epim"/>
</dbReference>
<comment type="subcellular location">
    <subcellularLocation>
        <location evidence="2">Secreted</location>
    </subcellularLocation>
</comment>